<reference evidence="2 3" key="1">
    <citation type="submission" date="2023-10" db="EMBL/GenBank/DDBJ databases">
        <title>Draft genome sequence of Xylaria bambusicola isolate GMP-LS, the root and basal stem rot pathogen of sugarcane in Indonesia.</title>
        <authorList>
            <person name="Selvaraj P."/>
            <person name="Muralishankar V."/>
            <person name="Muruganantham S."/>
            <person name="Sp S."/>
            <person name="Haryani S."/>
            <person name="Lau K.J.X."/>
            <person name="Naqvi N.I."/>
        </authorList>
    </citation>
    <scope>NUCLEOTIDE SEQUENCE [LARGE SCALE GENOMIC DNA]</scope>
    <source>
        <strain evidence="2">GMP-LS</strain>
    </source>
</reference>
<evidence type="ECO:0000256" key="1">
    <source>
        <dbReference type="SAM" id="MobiDB-lite"/>
    </source>
</evidence>
<sequence length="306" mass="34798">MEDNKEDEKKYVFDESKLDPRLRAASEKTLESESKTNTQAAFSGSISSPTGLTGRAPAPAPAPFPVYVPEGQGNSWWDAFEDDIIDEHTAFPESAYKSLDYIIASEGMRDDERTWLMGLQAGIGLGIHSAREAVLNEMHNENTVFSRRIQRDPSDPDPYQMRMELGRRCQEGFDRRVAYRAANRFIRSCNQIADRVVYSGLTECLPETGNHIIGTSMLFSDEDVARCHSNSEFINETLGIAESQPQPSLRSGWQFWRQPTSSAHSIILRRWSEDWQRRHDSAYWNRCSSCECCHLWSCTPKRATDG</sequence>
<protein>
    <submittedName>
        <fullName evidence="2">Uncharacterized protein</fullName>
    </submittedName>
</protein>
<dbReference type="EMBL" id="JAWHQM010000071">
    <property type="protein sequence ID" value="KAK5636502.1"/>
    <property type="molecule type" value="Genomic_DNA"/>
</dbReference>
<gene>
    <name evidence="2" type="ORF">RRF57_012214</name>
</gene>
<evidence type="ECO:0000313" key="3">
    <source>
        <dbReference type="Proteomes" id="UP001305414"/>
    </source>
</evidence>
<organism evidence="2 3">
    <name type="scientific">Xylaria bambusicola</name>
    <dbReference type="NCBI Taxonomy" id="326684"/>
    <lineage>
        <taxon>Eukaryota</taxon>
        <taxon>Fungi</taxon>
        <taxon>Dikarya</taxon>
        <taxon>Ascomycota</taxon>
        <taxon>Pezizomycotina</taxon>
        <taxon>Sordariomycetes</taxon>
        <taxon>Xylariomycetidae</taxon>
        <taxon>Xylariales</taxon>
        <taxon>Xylariaceae</taxon>
        <taxon>Xylaria</taxon>
    </lineage>
</organism>
<evidence type="ECO:0000313" key="2">
    <source>
        <dbReference type="EMBL" id="KAK5636502.1"/>
    </source>
</evidence>
<keyword evidence="3" id="KW-1185">Reference proteome</keyword>
<dbReference type="AlphaFoldDB" id="A0AAN7ZAI1"/>
<comment type="caution">
    <text evidence="2">The sequence shown here is derived from an EMBL/GenBank/DDBJ whole genome shotgun (WGS) entry which is preliminary data.</text>
</comment>
<proteinExistence type="predicted"/>
<feature type="region of interest" description="Disordered" evidence="1">
    <location>
        <begin position="23"/>
        <end position="58"/>
    </location>
</feature>
<name>A0AAN7ZAI1_9PEZI</name>
<feature type="compositionally biased region" description="Basic and acidic residues" evidence="1">
    <location>
        <begin position="23"/>
        <end position="34"/>
    </location>
</feature>
<feature type="compositionally biased region" description="Polar residues" evidence="1">
    <location>
        <begin position="35"/>
        <end position="51"/>
    </location>
</feature>
<accession>A0AAN7ZAI1</accession>
<dbReference type="Proteomes" id="UP001305414">
    <property type="component" value="Unassembled WGS sequence"/>
</dbReference>